<evidence type="ECO:0000313" key="6">
    <source>
        <dbReference type="Proteomes" id="UP000244677"/>
    </source>
</evidence>
<protein>
    <recommendedName>
        <fullName evidence="4">TonB-dependent receptor plug domain-containing protein</fullName>
    </recommendedName>
</protein>
<dbReference type="Gene3D" id="2.170.130.10">
    <property type="entry name" value="TonB-dependent receptor, plug domain"/>
    <property type="match status" value="1"/>
</dbReference>
<sequence length="779" mass="88759">MIRPVKSFWLLAFLLIGQFVYCQHNARPVPLQNILATISKMHEVQFNYLEKEVAAIQVVPPSKELSLSAKLTYLEQQTGLQFARINEKYIAVSSKKAESIPETESLEKITIPLQEITIARYLTTGISKSLTGAFIIKPKHFGILPGLTEPDVLQTMQQLPGIYSADETTSNLNVRSGTHDQNLFLWNGIRLFQTGHFFGMISVFSPTLTEKVTIFKNGTSAFYGESTSSLVAITSFTENEVKPATGFSSNLISAEFHTQMPLSERANFRISARRSYTDLLATPTYQNYYDRVFQNTIVTDIHSQKNAAYHSAETFYFYDFTAQYQQKIGNRSEVTAAVIGISNVLDIHQENANAIQFRAKNSQLEQQNFGVTTGIQHHWNENHTTKADGYISYYNLDATNNALENNQNLNQQNRVTDMGIRIEDHQKITSDFTFSSGYQYNEIGITNNDNINKPVYSRKVKEVVRSHAAIVETVYQPNNRFFLKTGLRTNYIETFSKFILEPRLQLDYALTTSLHLEISGERKSQTASQIIDLQQDFLGIEKRRWTLSNETTIPIQRSSQIAIGFTYKTQDWLLSMDNYYKKVSGISSRSQAFQNQLEFIKINGDYSVLGSEFLIQRNFGRVYSWLSYGITNSEYTFDTYIPSQFTNNFQVVHSISWAGVYEYKQLKIAVGSKWHSGRPETTPLSSVVALDNPLKPTINYNMPNNTTLSDYFQVNFSAAYTWQLQCGAQLELAAAVLNILDKKNLINRYYRVNTDTNSIESVNTYSLSRTPNLSVKYTF</sequence>
<dbReference type="GO" id="GO:0009279">
    <property type="term" value="C:cell outer membrane"/>
    <property type="evidence" value="ECO:0007669"/>
    <property type="project" value="UniProtKB-SubCell"/>
</dbReference>
<gene>
    <name evidence="5" type="ORF">FK004_09470</name>
</gene>
<dbReference type="Pfam" id="PF07715">
    <property type="entry name" value="Plug"/>
    <property type="match status" value="1"/>
</dbReference>
<evidence type="ECO:0000256" key="1">
    <source>
        <dbReference type="ARBA" id="ARBA00004442"/>
    </source>
</evidence>
<evidence type="ECO:0000313" key="5">
    <source>
        <dbReference type="EMBL" id="AWG25446.1"/>
    </source>
</evidence>
<proteinExistence type="predicted"/>
<dbReference type="InterPro" id="IPR012910">
    <property type="entry name" value="Plug_dom"/>
</dbReference>
<evidence type="ECO:0000256" key="2">
    <source>
        <dbReference type="ARBA" id="ARBA00023136"/>
    </source>
</evidence>
<reference evidence="5 6" key="1">
    <citation type="submission" date="2017-04" db="EMBL/GenBank/DDBJ databases">
        <title>Complete genome sequence of Flavobacterium kingsejong AJ004.</title>
        <authorList>
            <person name="Lee P.C."/>
        </authorList>
    </citation>
    <scope>NUCLEOTIDE SEQUENCE [LARGE SCALE GENOMIC DNA]</scope>
    <source>
        <strain evidence="5 6">AJ004</strain>
    </source>
</reference>
<dbReference type="InterPro" id="IPR037066">
    <property type="entry name" value="Plug_dom_sf"/>
</dbReference>
<evidence type="ECO:0000259" key="4">
    <source>
        <dbReference type="Pfam" id="PF07715"/>
    </source>
</evidence>
<name>A0A2S1LP86_9FLAO</name>
<comment type="subcellular location">
    <subcellularLocation>
        <location evidence="1">Cell outer membrane</location>
    </subcellularLocation>
</comment>
<feature type="domain" description="TonB-dependent receptor plug" evidence="4">
    <location>
        <begin position="151"/>
        <end position="227"/>
    </location>
</feature>
<keyword evidence="2" id="KW-0472">Membrane</keyword>
<dbReference type="EMBL" id="CP020919">
    <property type="protein sequence ID" value="AWG25446.1"/>
    <property type="molecule type" value="Genomic_DNA"/>
</dbReference>
<dbReference type="SUPFAM" id="SSF56935">
    <property type="entry name" value="Porins"/>
    <property type="match status" value="1"/>
</dbReference>
<keyword evidence="6" id="KW-1185">Reference proteome</keyword>
<dbReference type="KEGG" id="fki:FK004_09470"/>
<keyword evidence="3" id="KW-0998">Cell outer membrane</keyword>
<dbReference type="AlphaFoldDB" id="A0A2S1LP86"/>
<dbReference type="Gene3D" id="2.40.170.20">
    <property type="entry name" value="TonB-dependent receptor, beta-barrel domain"/>
    <property type="match status" value="1"/>
</dbReference>
<accession>A0A2S1LP86</accession>
<dbReference type="InterPro" id="IPR036942">
    <property type="entry name" value="Beta-barrel_TonB_sf"/>
</dbReference>
<dbReference type="Proteomes" id="UP000244677">
    <property type="component" value="Chromosome"/>
</dbReference>
<evidence type="ECO:0000256" key="3">
    <source>
        <dbReference type="ARBA" id="ARBA00023237"/>
    </source>
</evidence>
<organism evidence="5 6">
    <name type="scientific">Flavobacterium kingsejongi</name>
    <dbReference type="NCBI Taxonomy" id="1678728"/>
    <lineage>
        <taxon>Bacteria</taxon>
        <taxon>Pseudomonadati</taxon>
        <taxon>Bacteroidota</taxon>
        <taxon>Flavobacteriia</taxon>
        <taxon>Flavobacteriales</taxon>
        <taxon>Flavobacteriaceae</taxon>
        <taxon>Flavobacterium</taxon>
    </lineage>
</organism>